<dbReference type="PIRSF" id="PIRSF000437">
    <property type="entry name" value="GPAT_DHAPAT"/>
    <property type="match status" value="1"/>
</dbReference>
<dbReference type="SMART" id="SM00563">
    <property type="entry name" value="PlsC"/>
    <property type="match status" value="1"/>
</dbReference>
<name>A0ABP3SCN6_9ACTN</name>
<dbReference type="EMBL" id="BAAAHE010000036">
    <property type="protein sequence ID" value="GAA0629819.1"/>
    <property type="molecule type" value="Genomic_DNA"/>
</dbReference>
<reference evidence="8" key="1">
    <citation type="journal article" date="2019" name="Int. J. Syst. Evol. Microbiol.">
        <title>The Global Catalogue of Microorganisms (GCM) 10K type strain sequencing project: providing services to taxonomists for standard genome sequencing and annotation.</title>
        <authorList>
            <consortium name="The Broad Institute Genomics Platform"/>
            <consortium name="The Broad Institute Genome Sequencing Center for Infectious Disease"/>
            <person name="Wu L."/>
            <person name="Ma J."/>
        </authorList>
    </citation>
    <scope>NUCLEOTIDE SEQUENCE [LARGE SCALE GENOMIC DNA]</scope>
    <source>
        <strain evidence="8">JCM 10671</strain>
    </source>
</reference>
<dbReference type="Proteomes" id="UP001500957">
    <property type="component" value="Unassembled WGS sequence"/>
</dbReference>
<dbReference type="InterPro" id="IPR022284">
    <property type="entry name" value="GPAT/DHAPAT"/>
</dbReference>
<keyword evidence="3" id="KW-0808">Transferase</keyword>
<dbReference type="PANTHER" id="PTHR12563:SF17">
    <property type="entry name" value="DIHYDROXYACETONE PHOSPHATE ACYLTRANSFERASE"/>
    <property type="match status" value="1"/>
</dbReference>
<evidence type="ECO:0000313" key="8">
    <source>
        <dbReference type="Proteomes" id="UP001500957"/>
    </source>
</evidence>
<evidence type="ECO:0000256" key="3">
    <source>
        <dbReference type="ARBA" id="ARBA00022679"/>
    </source>
</evidence>
<dbReference type="InterPro" id="IPR041728">
    <property type="entry name" value="GPAT/DHAPAT_LPLAT"/>
</dbReference>
<accession>A0ABP3SCN6</accession>
<comment type="similarity">
    <text evidence="2">Belongs to the GPAT/DAPAT family.</text>
</comment>
<dbReference type="InterPro" id="IPR002123">
    <property type="entry name" value="Plipid/glycerol_acylTrfase"/>
</dbReference>
<proteinExistence type="inferred from homology"/>
<dbReference type="InterPro" id="IPR045520">
    <property type="entry name" value="GPAT/DHAPAT_C"/>
</dbReference>
<evidence type="ECO:0000256" key="5">
    <source>
        <dbReference type="ARBA" id="ARBA00023315"/>
    </source>
</evidence>
<dbReference type="SUPFAM" id="SSF69593">
    <property type="entry name" value="Glycerol-3-phosphate (1)-acyltransferase"/>
    <property type="match status" value="1"/>
</dbReference>
<evidence type="ECO:0000256" key="2">
    <source>
        <dbReference type="ARBA" id="ARBA00007937"/>
    </source>
</evidence>
<dbReference type="RefSeq" id="WP_344607452.1">
    <property type="nucleotide sequence ID" value="NZ_BAAAHE010000036.1"/>
</dbReference>
<evidence type="ECO:0000259" key="6">
    <source>
        <dbReference type="SMART" id="SM00563"/>
    </source>
</evidence>
<dbReference type="Pfam" id="PF01553">
    <property type="entry name" value="Acyltransferase"/>
    <property type="match status" value="1"/>
</dbReference>
<dbReference type="NCBIfam" id="NF002886">
    <property type="entry name" value="PRK03355.1"/>
    <property type="match status" value="1"/>
</dbReference>
<comment type="subcellular location">
    <subcellularLocation>
        <location evidence="1">Endomembrane system</location>
        <topology evidence="1">Peripheral membrane protein</topology>
    </subcellularLocation>
</comment>
<sequence length="759" mass="83681">MSVPPDVPVVVLAQGRTRTEQQLIREWVAANHRGAPIRDLDSEASFDDLSDDTLLVPVRVTWVSTSSSSRRPSELLAHLSPRRPPGPLQKVLVRNSPGRAGVVRGEPATVGDLRARFAEETGNASSFATFVSRVATVAVDRAERRLIGDRYKVPRQVVEQITASSRFRAKAAELAQQLSRPEAEVLAEARECLNELVTVQSPAAIDAFRTVLSPMHSRAWKVQVDTSNLERLRALNKEQALVFLPAHRSYVDPLVLAEVLHEKDFPRNHLLGGNNMSFWPIGPLGKRAGVIFIRRADTDAAGDAIYKFALREYLGYLTAKKFNLEWYIEGGRTRTGKLRPPKMGLLAYLVRALQDERTEDVAMVPVSIVYDHMAEVRALDAEQGGAAKAAESTRWLARYVRGQQRMSGNAWIRFGEPFSLRQALDEAGEGPAQLDKVAFRICDGINRATPVTSSALLTFTLLGSHDRALTLAEVGRVLAPLLDYLDARGIPRTDNDSASPHSLREEAGLRAALDHLVAVGVATVFTGGPEPVWSIQAGQHRVAAFYRNGALHHLVTRAIVELALLEVSAKPVCESSIAESWAEAQRMRDLLKFEFFFPPSEQFRSDVVKELQLLDPNWENQDGPDGGAKILSSSRLLVAHRALRSFFDAQLVVATALAERDPAAEVVTGPFLEECLGLGQQMLLRGRLHRADSVSRELYSTALRLARHRGLLETAAPGTVEAEAVQAARHHYLAEVTDVLERLGRIDRLEADLLEEVLG</sequence>
<keyword evidence="4" id="KW-0472">Membrane</keyword>
<evidence type="ECO:0000313" key="7">
    <source>
        <dbReference type="EMBL" id="GAA0629819.1"/>
    </source>
</evidence>
<evidence type="ECO:0000256" key="4">
    <source>
        <dbReference type="ARBA" id="ARBA00023136"/>
    </source>
</evidence>
<protein>
    <submittedName>
        <fullName evidence="7">Glycerol-3-phosphate 1-O-acyltransferase</fullName>
    </submittedName>
</protein>
<evidence type="ECO:0000256" key="1">
    <source>
        <dbReference type="ARBA" id="ARBA00004184"/>
    </source>
</evidence>
<dbReference type="CDD" id="cd07993">
    <property type="entry name" value="LPLAT_DHAPAT-like"/>
    <property type="match status" value="1"/>
</dbReference>
<dbReference type="Pfam" id="PF19277">
    <property type="entry name" value="GPAT_C"/>
    <property type="match status" value="1"/>
</dbReference>
<keyword evidence="5" id="KW-0012">Acyltransferase</keyword>
<feature type="domain" description="Phospholipid/glycerol acyltransferase" evidence="6">
    <location>
        <begin position="241"/>
        <end position="371"/>
    </location>
</feature>
<gene>
    <name evidence="7" type="ORF">GCM10009547_36890</name>
</gene>
<comment type="caution">
    <text evidence="7">The sequence shown here is derived from an EMBL/GenBank/DDBJ whole genome shotgun (WGS) entry which is preliminary data.</text>
</comment>
<organism evidence="7 8">
    <name type="scientific">Sporichthya brevicatena</name>
    <dbReference type="NCBI Taxonomy" id="171442"/>
    <lineage>
        <taxon>Bacteria</taxon>
        <taxon>Bacillati</taxon>
        <taxon>Actinomycetota</taxon>
        <taxon>Actinomycetes</taxon>
        <taxon>Sporichthyales</taxon>
        <taxon>Sporichthyaceae</taxon>
        <taxon>Sporichthya</taxon>
    </lineage>
</organism>
<keyword evidence="8" id="KW-1185">Reference proteome</keyword>
<dbReference type="PANTHER" id="PTHR12563">
    <property type="entry name" value="GLYCEROL-3-PHOSPHATE ACYLTRANSFERASE"/>
    <property type="match status" value="1"/>
</dbReference>